<feature type="domain" description="MsrB" evidence="11">
    <location>
        <begin position="189"/>
        <end position="312"/>
    </location>
</feature>
<comment type="caution">
    <text evidence="12">The sequence shown here is derived from an EMBL/GenBank/DDBJ whole genome shotgun (WGS) entry which is preliminary data.</text>
</comment>
<dbReference type="SUPFAM" id="SSF55068">
    <property type="entry name" value="Peptide methionine sulfoxide reductase"/>
    <property type="match status" value="1"/>
</dbReference>
<reference evidence="13" key="1">
    <citation type="journal article" date="2019" name="Int. J. Syst. Evol. Microbiol.">
        <title>The Global Catalogue of Microorganisms (GCM) 10K type strain sequencing project: providing services to taxonomists for standard genome sequencing and annotation.</title>
        <authorList>
            <consortium name="The Broad Institute Genomics Platform"/>
            <consortium name="The Broad Institute Genome Sequencing Center for Infectious Disease"/>
            <person name="Wu L."/>
            <person name="Ma J."/>
        </authorList>
    </citation>
    <scope>NUCLEOTIDE SEQUENCE [LARGE SCALE GENOMIC DNA]</scope>
    <source>
        <strain evidence="13">JCM 30531</strain>
    </source>
</reference>
<dbReference type="InterPro" id="IPR002579">
    <property type="entry name" value="Met_Sox_Rdtase_MsrB_dom"/>
</dbReference>
<dbReference type="NCBIfam" id="TIGR00357">
    <property type="entry name" value="peptide-methionine (R)-S-oxide reductase MsrB"/>
    <property type="match status" value="1"/>
</dbReference>
<dbReference type="HAMAP" id="MF_01401">
    <property type="entry name" value="MsrA"/>
    <property type="match status" value="1"/>
</dbReference>
<keyword evidence="13" id="KW-1185">Reference proteome</keyword>
<dbReference type="Pfam" id="PF01641">
    <property type="entry name" value="SelR"/>
    <property type="match status" value="1"/>
</dbReference>
<dbReference type="Proteomes" id="UP000653477">
    <property type="component" value="Unassembled WGS sequence"/>
</dbReference>
<dbReference type="Gene3D" id="3.30.1060.10">
    <property type="entry name" value="Peptide methionine sulphoxide reductase MsrA"/>
    <property type="match status" value="1"/>
</dbReference>
<comment type="catalytic activity">
    <reaction evidence="6 10">
        <text>L-methionyl-[protein] + [thioredoxin]-disulfide + H2O = L-methionyl-(S)-S-oxide-[protein] + [thioredoxin]-dithiol</text>
        <dbReference type="Rhea" id="RHEA:14217"/>
        <dbReference type="Rhea" id="RHEA-COMP:10698"/>
        <dbReference type="Rhea" id="RHEA-COMP:10700"/>
        <dbReference type="Rhea" id="RHEA-COMP:12313"/>
        <dbReference type="Rhea" id="RHEA-COMP:12315"/>
        <dbReference type="ChEBI" id="CHEBI:15377"/>
        <dbReference type="ChEBI" id="CHEBI:16044"/>
        <dbReference type="ChEBI" id="CHEBI:29950"/>
        <dbReference type="ChEBI" id="CHEBI:44120"/>
        <dbReference type="ChEBI" id="CHEBI:50058"/>
        <dbReference type="EC" id="1.8.4.11"/>
    </reaction>
</comment>
<evidence type="ECO:0000313" key="13">
    <source>
        <dbReference type="Proteomes" id="UP000653477"/>
    </source>
</evidence>
<gene>
    <name evidence="9" type="primary">msrB</name>
    <name evidence="10" type="synonym">msrA</name>
    <name evidence="12" type="ORF">GCM10007088_03910</name>
</gene>
<dbReference type="InterPro" id="IPR028427">
    <property type="entry name" value="Met_Sox_Rdtase_MsrB"/>
</dbReference>
<dbReference type="EC" id="1.8.4.12" evidence="9"/>
<name>A0ABQ2H6H3_9PORP</name>
<dbReference type="PROSITE" id="PS51790">
    <property type="entry name" value="MSRB"/>
    <property type="match status" value="1"/>
</dbReference>
<keyword evidence="3 9" id="KW-0560">Oxidoreductase</keyword>
<dbReference type="InterPro" id="IPR011057">
    <property type="entry name" value="Mss4-like_sf"/>
</dbReference>
<evidence type="ECO:0000256" key="3">
    <source>
        <dbReference type="ARBA" id="ARBA00023002"/>
    </source>
</evidence>
<dbReference type="InterPro" id="IPR036509">
    <property type="entry name" value="Met_Sox_Rdtase_MsrA_sf"/>
</dbReference>
<protein>
    <recommendedName>
        <fullName evidence="9 10">Multifunctional fusion protein</fullName>
    </recommendedName>
    <domain>
        <recommendedName>
            <fullName evidence="10">Peptide methionine sulfoxide reductase MsrA</fullName>
            <shortName evidence="10">Protein-methionine-S-oxide reductase</shortName>
            <ecNumber evidence="10">1.8.4.11</ecNumber>
        </recommendedName>
        <alternativeName>
            <fullName evidence="10">Peptide-methionine (S)-S-oxide reductase</fullName>
            <shortName evidence="10">Peptide Met(O) reductase</shortName>
        </alternativeName>
    </domain>
    <domain>
        <recommendedName>
            <fullName evidence="9">Peptide methionine sulfoxide reductase MsrB</fullName>
            <ecNumber evidence="9">1.8.4.12</ecNumber>
        </recommendedName>
        <alternativeName>
            <fullName evidence="9">Peptide-methionine (R)-S-oxide reductase</fullName>
        </alternativeName>
    </domain>
</protein>
<evidence type="ECO:0000256" key="4">
    <source>
        <dbReference type="ARBA" id="ARBA00023268"/>
    </source>
</evidence>
<organism evidence="12 13">
    <name type="scientific">Porphyromonas pasteri</name>
    <dbReference type="NCBI Taxonomy" id="1583331"/>
    <lineage>
        <taxon>Bacteria</taxon>
        <taxon>Pseudomonadati</taxon>
        <taxon>Bacteroidota</taxon>
        <taxon>Bacteroidia</taxon>
        <taxon>Bacteroidales</taxon>
        <taxon>Porphyromonadaceae</taxon>
        <taxon>Porphyromonas</taxon>
    </lineage>
</organism>
<comment type="catalytic activity">
    <reaction evidence="7 9">
        <text>L-methionyl-[protein] + [thioredoxin]-disulfide + H2O = L-methionyl-(R)-S-oxide-[protein] + [thioredoxin]-dithiol</text>
        <dbReference type="Rhea" id="RHEA:24164"/>
        <dbReference type="Rhea" id="RHEA-COMP:10698"/>
        <dbReference type="Rhea" id="RHEA-COMP:10700"/>
        <dbReference type="Rhea" id="RHEA-COMP:12313"/>
        <dbReference type="Rhea" id="RHEA-COMP:12314"/>
        <dbReference type="ChEBI" id="CHEBI:15377"/>
        <dbReference type="ChEBI" id="CHEBI:16044"/>
        <dbReference type="ChEBI" id="CHEBI:29950"/>
        <dbReference type="ChEBI" id="CHEBI:45764"/>
        <dbReference type="ChEBI" id="CHEBI:50058"/>
        <dbReference type="EC" id="1.8.4.12"/>
    </reaction>
</comment>
<comment type="catalytic activity">
    <reaction evidence="8 10">
        <text>[thioredoxin]-disulfide + L-methionine + H2O = L-methionine (S)-S-oxide + [thioredoxin]-dithiol</text>
        <dbReference type="Rhea" id="RHEA:19993"/>
        <dbReference type="Rhea" id="RHEA-COMP:10698"/>
        <dbReference type="Rhea" id="RHEA-COMP:10700"/>
        <dbReference type="ChEBI" id="CHEBI:15377"/>
        <dbReference type="ChEBI" id="CHEBI:29950"/>
        <dbReference type="ChEBI" id="CHEBI:50058"/>
        <dbReference type="ChEBI" id="CHEBI:57844"/>
        <dbReference type="ChEBI" id="CHEBI:58772"/>
        <dbReference type="EC" id="1.8.4.11"/>
    </reaction>
</comment>
<comment type="similarity">
    <text evidence="1">In the C-terminal section; belongs to the MsrB Met sulfoxide reductase family.</text>
</comment>
<dbReference type="Pfam" id="PF01625">
    <property type="entry name" value="PMSR"/>
    <property type="match status" value="1"/>
</dbReference>
<accession>A0ABQ2H6H3</accession>
<dbReference type="Gene3D" id="2.170.150.20">
    <property type="entry name" value="Peptide methionine sulfoxide reductase"/>
    <property type="match status" value="1"/>
</dbReference>
<dbReference type="RefSeq" id="WP_229770785.1">
    <property type="nucleotide sequence ID" value="NZ_BMPU01000001.1"/>
</dbReference>
<evidence type="ECO:0000256" key="10">
    <source>
        <dbReference type="HAMAP-Rule" id="MF_01401"/>
    </source>
</evidence>
<keyword evidence="4" id="KW-0511">Multifunctional enzyme</keyword>
<comment type="similarity">
    <text evidence="2">In the N-terminal section; belongs to the MsrA Met sulfoxide reductase family.</text>
</comment>
<feature type="active site" description="Nucleophile" evidence="9">
    <location>
        <position position="301"/>
    </location>
</feature>
<evidence type="ECO:0000256" key="1">
    <source>
        <dbReference type="ARBA" id="ARBA00008076"/>
    </source>
</evidence>
<comment type="similarity">
    <text evidence="9">Belongs to the MsrB Met sulfoxide reductase family.</text>
</comment>
<dbReference type="SUPFAM" id="SSF51316">
    <property type="entry name" value="Mss4-like"/>
    <property type="match status" value="1"/>
</dbReference>
<evidence type="ECO:0000256" key="5">
    <source>
        <dbReference type="ARBA" id="ARBA00024679"/>
    </source>
</evidence>
<dbReference type="PANTHER" id="PTHR10173:SF59">
    <property type="entry name" value="PEPTIDE METHIONINE SULFOXIDE REDUCTASE MSRA_MSRB"/>
    <property type="match status" value="1"/>
</dbReference>
<evidence type="ECO:0000256" key="8">
    <source>
        <dbReference type="ARBA" id="ARBA00048782"/>
    </source>
</evidence>
<evidence type="ECO:0000256" key="9">
    <source>
        <dbReference type="HAMAP-Rule" id="MF_01400"/>
    </source>
</evidence>
<dbReference type="HAMAP" id="MF_01400">
    <property type="entry name" value="MsrB"/>
    <property type="match status" value="1"/>
</dbReference>
<evidence type="ECO:0000256" key="6">
    <source>
        <dbReference type="ARBA" id="ARBA00047806"/>
    </source>
</evidence>
<sequence>MRMQTHPSPNTPSTSPMKEIYLAGGCFWGTEHFFKQVRGVISTEVGYANGHTSRPSYEEVCSHTTGFAEAVHITYAPDQVSLSKLLELYFLTIDPTSLNKQGGDVGDQYRTGIYYTDTADLPTIKKAIEMLQREHTQPIVIEVEPLRNFYDAETYHQDYLDKNPSGYCHIRPELFQIAREANAYVKPSDEELRRRLTPTQYAVTQHAATEHPFDNDYWDEKREGIYVDITTGEPLFISTDKFDSGCGWPSFSHPIDSTLISEHQDDSHGMKRIEVRSKTGKAHLGHVFEDGPQELGGLRYCINSAALRFIPREEMKQAGYAKYLPLLEKKQSKKGK</sequence>
<dbReference type="PANTHER" id="PTHR10173">
    <property type="entry name" value="METHIONINE SULFOXIDE REDUCTASE"/>
    <property type="match status" value="1"/>
</dbReference>
<comment type="function">
    <text evidence="5 10">Has an important function as a repair enzyme for proteins that have been inactivated by oxidation. Catalyzes the reversible oxidation-reduction of methionine sulfoxide in proteins to methionine.</text>
</comment>
<comment type="caution">
    <text evidence="9">Lacks conserved residue(s) required for the propagation of feature annotation.</text>
</comment>
<evidence type="ECO:0000256" key="7">
    <source>
        <dbReference type="ARBA" id="ARBA00048488"/>
    </source>
</evidence>
<evidence type="ECO:0000259" key="11">
    <source>
        <dbReference type="PROSITE" id="PS51790"/>
    </source>
</evidence>
<evidence type="ECO:0000313" key="12">
    <source>
        <dbReference type="EMBL" id="GGM48500.1"/>
    </source>
</evidence>
<dbReference type="EC" id="1.8.4.11" evidence="10"/>
<comment type="similarity">
    <text evidence="10">Belongs to the MsrA Met sulfoxide reductase family.</text>
</comment>
<dbReference type="NCBIfam" id="TIGR00401">
    <property type="entry name" value="msrA"/>
    <property type="match status" value="1"/>
</dbReference>
<dbReference type="EMBL" id="BMPU01000001">
    <property type="protein sequence ID" value="GGM48500.1"/>
    <property type="molecule type" value="Genomic_DNA"/>
</dbReference>
<evidence type="ECO:0000256" key="2">
    <source>
        <dbReference type="ARBA" id="ARBA00011017"/>
    </source>
</evidence>
<proteinExistence type="inferred from homology"/>
<feature type="active site" evidence="10">
    <location>
        <position position="26"/>
    </location>
</feature>
<dbReference type="InterPro" id="IPR002569">
    <property type="entry name" value="Met_Sox_Rdtase_MsrA_dom"/>
</dbReference>